<dbReference type="InterPro" id="IPR000242">
    <property type="entry name" value="PTP_cat"/>
</dbReference>
<feature type="transmembrane region" description="Helical" evidence="10">
    <location>
        <begin position="357"/>
        <end position="382"/>
    </location>
</feature>
<dbReference type="Proteomes" id="UP001328107">
    <property type="component" value="Unassembled WGS sequence"/>
</dbReference>
<dbReference type="PROSITE" id="PS00383">
    <property type="entry name" value="TYR_PHOSPHATASE_1"/>
    <property type="match status" value="1"/>
</dbReference>
<protein>
    <recommendedName>
        <fullName evidence="3">protein-tyrosine-phosphatase</fullName>
        <ecNumber evidence="3">3.1.3.48</ecNumber>
    </recommendedName>
</protein>
<dbReference type="PANTHER" id="PTHR46047">
    <property type="entry name" value="TYROSINE-PROTEIN PHOSPHATASE NON-RECEPTOR TYPE 61F"/>
    <property type="match status" value="1"/>
</dbReference>
<keyword evidence="7 10" id="KW-0472">Membrane</keyword>
<dbReference type="SMART" id="SM00404">
    <property type="entry name" value="PTPc_motif"/>
    <property type="match status" value="1"/>
</dbReference>
<evidence type="ECO:0000313" key="13">
    <source>
        <dbReference type="EMBL" id="GMR53308.1"/>
    </source>
</evidence>
<dbReference type="PANTHER" id="PTHR46047:SF3">
    <property type="entry name" value="TYROSINE-PROTEIN PHOSPHATASE NON-RECEPTOR TYPE 61F"/>
    <property type="match status" value="1"/>
</dbReference>
<comment type="caution">
    <text evidence="13">The sequence shown here is derived from an EMBL/GenBank/DDBJ whole genome shotgun (WGS) entry which is preliminary data.</text>
</comment>
<feature type="non-terminal residue" evidence="13">
    <location>
        <position position="1"/>
    </location>
</feature>
<dbReference type="SUPFAM" id="SSF52799">
    <property type="entry name" value="(Phosphotyrosine protein) phosphatases II"/>
    <property type="match status" value="1"/>
</dbReference>
<keyword evidence="4" id="KW-0597">Phosphoprotein</keyword>
<evidence type="ECO:0000313" key="14">
    <source>
        <dbReference type="Proteomes" id="UP001328107"/>
    </source>
</evidence>
<evidence type="ECO:0000256" key="10">
    <source>
        <dbReference type="SAM" id="Phobius"/>
    </source>
</evidence>
<keyword evidence="5" id="KW-0378">Hydrolase</keyword>
<evidence type="ECO:0000256" key="9">
    <source>
        <dbReference type="SAM" id="MobiDB-lite"/>
    </source>
</evidence>
<comment type="catalytic activity">
    <reaction evidence="8">
        <text>O-phospho-L-tyrosyl-[protein] + H2O = L-tyrosyl-[protein] + phosphate</text>
        <dbReference type="Rhea" id="RHEA:10684"/>
        <dbReference type="Rhea" id="RHEA-COMP:10136"/>
        <dbReference type="Rhea" id="RHEA-COMP:20101"/>
        <dbReference type="ChEBI" id="CHEBI:15377"/>
        <dbReference type="ChEBI" id="CHEBI:43474"/>
        <dbReference type="ChEBI" id="CHEBI:46858"/>
        <dbReference type="ChEBI" id="CHEBI:61978"/>
        <dbReference type="EC" id="3.1.3.48"/>
    </reaction>
</comment>
<dbReference type="GO" id="GO:0005737">
    <property type="term" value="C:cytoplasm"/>
    <property type="evidence" value="ECO:0007669"/>
    <property type="project" value="TreeGrafter"/>
</dbReference>
<feature type="region of interest" description="Disordered" evidence="9">
    <location>
        <begin position="296"/>
        <end position="331"/>
    </location>
</feature>
<evidence type="ECO:0000256" key="3">
    <source>
        <dbReference type="ARBA" id="ARBA00013064"/>
    </source>
</evidence>
<evidence type="ECO:0000256" key="1">
    <source>
        <dbReference type="ARBA" id="ARBA00004308"/>
    </source>
</evidence>
<evidence type="ECO:0000256" key="7">
    <source>
        <dbReference type="ARBA" id="ARBA00023136"/>
    </source>
</evidence>
<dbReference type="PRINTS" id="PR00700">
    <property type="entry name" value="PRTYPHPHTASE"/>
</dbReference>
<dbReference type="PROSITE" id="PS50055">
    <property type="entry name" value="TYR_PHOSPHATASE_PTP"/>
    <property type="match status" value="1"/>
</dbReference>
<keyword evidence="6" id="KW-0904">Protein phosphatase</keyword>
<dbReference type="FunFam" id="3.90.190.10:FF:000102">
    <property type="entry name" value="Receptor-type tyrosine-protein phosphatase"/>
    <property type="match status" value="1"/>
</dbReference>
<gene>
    <name evidence="13" type="ORF">PMAYCL1PPCAC_23503</name>
</gene>
<comment type="subcellular location">
    <subcellularLocation>
        <location evidence="1">Endomembrane system</location>
    </subcellularLocation>
</comment>
<dbReference type="PROSITE" id="PS50056">
    <property type="entry name" value="TYR_PHOSPHATASE_2"/>
    <property type="match status" value="1"/>
</dbReference>
<dbReference type="InterPro" id="IPR003595">
    <property type="entry name" value="Tyr_Pase_cat"/>
</dbReference>
<feature type="compositionally biased region" description="Basic and acidic residues" evidence="9">
    <location>
        <begin position="297"/>
        <end position="331"/>
    </location>
</feature>
<sequence length="384" mass="43772">RISSKLFKMKSAKDHLLKQFYEHEKVAAKSWLNIFQAINSQTAKRTKSLKLSCKSAFSIENVDKNRYRDISPYDQNRITLGSDENYINASPVPVEETGQNYILCQGPLDETCADFWQMIWEQNVPTIVMLNKLIERGMLKCAPYFPSRSVQEMNFEPYKIVCESETEEGDFTVRILSLHMKDSEEVKSVVHIQYTEWPDFGVPNSTSNLLHLMKRYWELHGHESVSPAVVHCSAGVGRSGTFVVVDTVIRMIEAGTEVDMEKLIVRLREKRMGLIQTPQQLRFSWQTIVDYFQNDSEGGRGDEPSSSGHCEETAEPVGRKRESSKDGREEKLAKRRAMIAGMVARSRKSESAARRDYSLPFSLPFVAVSSAVALAAIAYYHYSR</sequence>
<dbReference type="InterPro" id="IPR016130">
    <property type="entry name" value="Tyr_Pase_AS"/>
</dbReference>
<evidence type="ECO:0000256" key="5">
    <source>
        <dbReference type="ARBA" id="ARBA00022801"/>
    </source>
</evidence>
<dbReference type="EMBL" id="BTRK01000005">
    <property type="protein sequence ID" value="GMR53308.1"/>
    <property type="molecule type" value="Genomic_DNA"/>
</dbReference>
<dbReference type="GO" id="GO:0004726">
    <property type="term" value="F:non-membrane spanning protein tyrosine phosphatase activity"/>
    <property type="evidence" value="ECO:0007669"/>
    <property type="project" value="TreeGrafter"/>
</dbReference>
<dbReference type="GO" id="GO:0070373">
    <property type="term" value="P:negative regulation of ERK1 and ERK2 cascade"/>
    <property type="evidence" value="ECO:0007669"/>
    <property type="project" value="TreeGrafter"/>
</dbReference>
<evidence type="ECO:0000256" key="6">
    <source>
        <dbReference type="ARBA" id="ARBA00022912"/>
    </source>
</evidence>
<evidence type="ECO:0000256" key="4">
    <source>
        <dbReference type="ARBA" id="ARBA00022553"/>
    </source>
</evidence>
<evidence type="ECO:0000259" key="11">
    <source>
        <dbReference type="PROSITE" id="PS50055"/>
    </source>
</evidence>
<name>A0AAN5I5S0_9BILA</name>
<evidence type="ECO:0000256" key="2">
    <source>
        <dbReference type="ARBA" id="ARBA00009701"/>
    </source>
</evidence>
<organism evidence="13 14">
    <name type="scientific">Pristionchus mayeri</name>
    <dbReference type="NCBI Taxonomy" id="1317129"/>
    <lineage>
        <taxon>Eukaryota</taxon>
        <taxon>Metazoa</taxon>
        <taxon>Ecdysozoa</taxon>
        <taxon>Nematoda</taxon>
        <taxon>Chromadorea</taxon>
        <taxon>Rhabditida</taxon>
        <taxon>Rhabditina</taxon>
        <taxon>Diplogasteromorpha</taxon>
        <taxon>Diplogasteroidea</taxon>
        <taxon>Neodiplogasteridae</taxon>
        <taxon>Pristionchus</taxon>
    </lineage>
</organism>
<keyword evidence="10" id="KW-0812">Transmembrane</keyword>
<dbReference type="SMART" id="SM00194">
    <property type="entry name" value="PTPc"/>
    <property type="match status" value="1"/>
</dbReference>
<feature type="domain" description="Tyrosine specific protein phosphatases" evidence="12">
    <location>
        <begin position="207"/>
        <end position="282"/>
    </location>
</feature>
<dbReference type="GO" id="GO:0005634">
    <property type="term" value="C:nucleus"/>
    <property type="evidence" value="ECO:0007669"/>
    <property type="project" value="TreeGrafter"/>
</dbReference>
<reference evidence="14" key="1">
    <citation type="submission" date="2022-10" db="EMBL/GenBank/DDBJ databases">
        <title>Genome assembly of Pristionchus species.</title>
        <authorList>
            <person name="Yoshida K."/>
            <person name="Sommer R.J."/>
        </authorList>
    </citation>
    <scope>NUCLEOTIDE SEQUENCE [LARGE SCALE GENOMIC DNA]</scope>
    <source>
        <strain evidence="14">RS5460</strain>
    </source>
</reference>
<feature type="domain" description="Tyrosine-protein phosphatase" evidence="11">
    <location>
        <begin position="35"/>
        <end position="291"/>
    </location>
</feature>
<evidence type="ECO:0000256" key="8">
    <source>
        <dbReference type="ARBA" id="ARBA00051722"/>
    </source>
</evidence>
<dbReference type="Pfam" id="PF00102">
    <property type="entry name" value="Y_phosphatase"/>
    <property type="match status" value="1"/>
</dbReference>
<dbReference type="GO" id="GO:0019901">
    <property type="term" value="F:protein kinase binding"/>
    <property type="evidence" value="ECO:0007669"/>
    <property type="project" value="TreeGrafter"/>
</dbReference>
<dbReference type="InterPro" id="IPR051985">
    <property type="entry name" value="NR_tyrosine_phosphatase"/>
</dbReference>
<dbReference type="GO" id="GO:0046426">
    <property type="term" value="P:negative regulation of receptor signaling pathway via JAK-STAT"/>
    <property type="evidence" value="ECO:0007669"/>
    <property type="project" value="TreeGrafter"/>
</dbReference>
<dbReference type="EC" id="3.1.3.48" evidence="3"/>
<dbReference type="Gene3D" id="3.90.190.10">
    <property type="entry name" value="Protein tyrosine phosphatase superfamily"/>
    <property type="match status" value="1"/>
</dbReference>
<keyword evidence="14" id="KW-1185">Reference proteome</keyword>
<dbReference type="GO" id="GO:0045202">
    <property type="term" value="C:synapse"/>
    <property type="evidence" value="ECO:0007669"/>
    <property type="project" value="UniProtKB-ARBA"/>
</dbReference>
<evidence type="ECO:0000259" key="12">
    <source>
        <dbReference type="PROSITE" id="PS50056"/>
    </source>
</evidence>
<dbReference type="InterPro" id="IPR000387">
    <property type="entry name" value="Tyr_Pase_dom"/>
</dbReference>
<proteinExistence type="inferred from homology"/>
<accession>A0AAN5I5S0</accession>
<dbReference type="GO" id="GO:0012505">
    <property type="term" value="C:endomembrane system"/>
    <property type="evidence" value="ECO:0007669"/>
    <property type="project" value="UniProtKB-SubCell"/>
</dbReference>
<dbReference type="InterPro" id="IPR029021">
    <property type="entry name" value="Prot-tyrosine_phosphatase-like"/>
</dbReference>
<comment type="similarity">
    <text evidence="2">Belongs to the protein-tyrosine phosphatase family. Non-receptor class 1 subfamily.</text>
</comment>
<dbReference type="AlphaFoldDB" id="A0AAN5I5S0"/>
<keyword evidence="10" id="KW-1133">Transmembrane helix</keyword>